<dbReference type="InterPro" id="IPR036322">
    <property type="entry name" value="WD40_repeat_dom_sf"/>
</dbReference>
<sequence>MSTEIPTVPPRAPRYGPPQLPWGRSFDYTYSDDDGIKESFLVFSSKAYELDKQLGQLANGCLRLGRVAGLLLAIKSTRETLRRTREVFFHNATALVPELFELAREDCNSKSGASNSERFHISSQYFDQHLPPFDRLPTDLEELATSFHLLYVRIDEFREFTDEGKLLKSLLMTLDRDLKYRASCARFYSGRLNTPLIQRYVHQFINELQVDFEKVTAAVGEFAAVGVSAISHEQARSSLNLTNILTVSTFFSGVTASTLQMSTGASDKDDTILLANLLWFMSMIFSVGAALNSLLAMAWKATRSGSRGSKLPFWVTMWIDGSQLLFLGISILTFSAGLIVFAFASSQASYTPYIAVASTSVTFIGLVAILLWMLYEMVVSPVLRQQADIIKSSGDSVHSESSNISFVPGGIVSTITNALPFLRFQRDLPQEDVEQVEEKDDESEESPTQKHNLQDQLKMKLQGGVKSVSIINSALGAFATAGRKKKRGCHERRRQLKPKLRIDNSSAAVPLTELTLSDKPVSKLELARYGIIRDVAYSDDGKWLAVTCTKEHAAQSWTAVYDAETLTVLLDTWHEGRVIAECLKWSPSGKKLIVKFEHRFDVWDLDAKVLHIIERHHMVQDVAWFDEDTFLVAEHSCVFKMDLTRLVMAVYRFERNHIRSIGVEMKNNYLVLITRVAKSPEEFEPACGRSEKRIIIYDMGKQEEIYQVPVLEDISCIYPIPDELDILITHKDQKAFQLWSLDAGVRGTQITAKLKKRTVTPHRDPGDYIGPTHIGGNYNQFVFNVTTSGDIDIWRRESGMPYLRFQSPKLQEEGEGVHCFSWRRSDDETATFATAGIQGHTLWVWRGEELLLPKTPASLESLNRFSPKFATNERNRARWQRATNMSVVPSQGSLSPREIERIDESVTEVNLEEDLHARS</sequence>
<reference evidence="3 4" key="1">
    <citation type="journal article" name="Sci. Rep.">
        <title>Telomere-to-telomere assembled and centromere annotated genomes of the two main subspecies of the button mushroom Agaricus bisporus reveal especially polymorphic chromosome ends.</title>
        <authorList>
            <person name="Sonnenberg A.S.M."/>
            <person name="Sedaghat-Telgerd N."/>
            <person name="Lavrijssen B."/>
            <person name="Ohm R.A."/>
            <person name="Hendrickx P.M."/>
            <person name="Scholtmeijer K."/>
            <person name="Baars J.J.P."/>
            <person name="van Peer A."/>
        </authorList>
    </citation>
    <scope>NUCLEOTIDE SEQUENCE [LARGE SCALE GENOMIC DNA]</scope>
    <source>
        <strain evidence="3 4">H119_p4</strain>
    </source>
</reference>
<gene>
    <name evidence="3" type="ORF">Agabi119p4_7578</name>
</gene>
<keyword evidence="2" id="KW-1133">Transmembrane helix</keyword>
<organism evidence="3 4">
    <name type="scientific">Agaricus bisporus var. burnettii</name>
    <dbReference type="NCBI Taxonomy" id="192524"/>
    <lineage>
        <taxon>Eukaryota</taxon>
        <taxon>Fungi</taxon>
        <taxon>Dikarya</taxon>
        <taxon>Basidiomycota</taxon>
        <taxon>Agaricomycotina</taxon>
        <taxon>Agaricomycetes</taxon>
        <taxon>Agaricomycetidae</taxon>
        <taxon>Agaricales</taxon>
        <taxon>Agaricineae</taxon>
        <taxon>Agaricaceae</taxon>
        <taxon>Agaricus</taxon>
    </lineage>
</organism>
<evidence type="ECO:0000313" key="3">
    <source>
        <dbReference type="EMBL" id="KAF7768335.1"/>
    </source>
</evidence>
<feature type="transmembrane region" description="Helical" evidence="2">
    <location>
        <begin position="350"/>
        <end position="375"/>
    </location>
</feature>
<protein>
    <submittedName>
        <fullName evidence="3">Uncharacterized protein</fullName>
    </submittedName>
</protein>
<proteinExistence type="predicted"/>
<feature type="transmembrane region" description="Helical" evidence="2">
    <location>
        <begin position="277"/>
        <end position="299"/>
    </location>
</feature>
<dbReference type="SUPFAM" id="SSF50978">
    <property type="entry name" value="WD40 repeat-like"/>
    <property type="match status" value="1"/>
</dbReference>
<feature type="compositionally biased region" description="Acidic residues" evidence="1">
    <location>
        <begin position="432"/>
        <end position="445"/>
    </location>
</feature>
<name>A0A8H7EZN3_AGABI</name>
<keyword evidence="2" id="KW-0812">Transmembrane</keyword>
<keyword evidence="2" id="KW-0472">Membrane</keyword>
<accession>A0A8H7EZN3</accession>
<evidence type="ECO:0000313" key="4">
    <source>
        <dbReference type="Proteomes" id="UP000629468"/>
    </source>
</evidence>
<comment type="caution">
    <text evidence="3">The sequence shown here is derived from an EMBL/GenBank/DDBJ whole genome shotgun (WGS) entry which is preliminary data.</text>
</comment>
<feature type="transmembrane region" description="Helical" evidence="2">
    <location>
        <begin position="311"/>
        <end position="344"/>
    </location>
</feature>
<evidence type="ECO:0000256" key="2">
    <source>
        <dbReference type="SAM" id="Phobius"/>
    </source>
</evidence>
<feature type="region of interest" description="Disordered" evidence="1">
    <location>
        <begin position="432"/>
        <end position="455"/>
    </location>
</feature>
<evidence type="ECO:0000256" key="1">
    <source>
        <dbReference type="SAM" id="MobiDB-lite"/>
    </source>
</evidence>
<dbReference type="Gene3D" id="2.130.10.10">
    <property type="entry name" value="YVTN repeat-like/Quinoprotein amine dehydrogenase"/>
    <property type="match status" value="1"/>
</dbReference>
<dbReference type="InterPro" id="IPR015943">
    <property type="entry name" value="WD40/YVTN_repeat-like_dom_sf"/>
</dbReference>
<dbReference type="AlphaFoldDB" id="A0A8H7EZN3"/>
<dbReference type="EMBL" id="JABXXO010000010">
    <property type="protein sequence ID" value="KAF7768335.1"/>
    <property type="molecule type" value="Genomic_DNA"/>
</dbReference>
<dbReference type="Proteomes" id="UP000629468">
    <property type="component" value="Unassembled WGS sequence"/>
</dbReference>